<keyword evidence="14" id="KW-1185">Reference proteome</keyword>
<evidence type="ECO:0000256" key="10">
    <source>
        <dbReference type="ARBA" id="ARBA00022977"/>
    </source>
</evidence>
<keyword evidence="9 11" id="KW-0460">Magnesium</keyword>
<evidence type="ECO:0000256" key="5">
    <source>
        <dbReference type="ARBA" id="ARBA00022723"/>
    </source>
</evidence>
<evidence type="ECO:0000256" key="1">
    <source>
        <dbReference type="ARBA" id="ARBA00001771"/>
    </source>
</evidence>
<dbReference type="GO" id="GO:0016301">
    <property type="term" value="F:kinase activity"/>
    <property type="evidence" value="ECO:0007669"/>
    <property type="project" value="UniProtKB-KW"/>
</dbReference>
<keyword evidence="10 11" id="KW-0784">Thiamine biosynthesis</keyword>
<feature type="region of interest" description="Disordered" evidence="12">
    <location>
        <begin position="151"/>
        <end position="178"/>
    </location>
</feature>
<evidence type="ECO:0000256" key="8">
    <source>
        <dbReference type="ARBA" id="ARBA00022840"/>
    </source>
</evidence>
<keyword evidence="6 11" id="KW-0547">Nucleotide-binding</keyword>
<comment type="cofactor">
    <cofactor evidence="2 11">
        <name>Mg(2+)</name>
        <dbReference type="ChEBI" id="CHEBI:18420"/>
    </cofactor>
</comment>
<evidence type="ECO:0000256" key="3">
    <source>
        <dbReference type="ARBA" id="ARBA00004868"/>
    </source>
</evidence>
<name>A0ABT1VUF6_9PROT</name>
<dbReference type="PRINTS" id="PR01099">
    <property type="entry name" value="HYETHTZKNASE"/>
</dbReference>
<dbReference type="Pfam" id="PF02110">
    <property type="entry name" value="HK"/>
    <property type="match status" value="2"/>
</dbReference>
<evidence type="ECO:0000256" key="7">
    <source>
        <dbReference type="ARBA" id="ARBA00022777"/>
    </source>
</evidence>
<keyword evidence="5 11" id="KW-0479">Metal-binding</keyword>
<organism evidence="13 14">
    <name type="scientific">Rhizosaccharibacter radicis</name>
    <dbReference type="NCBI Taxonomy" id="2782605"/>
    <lineage>
        <taxon>Bacteria</taxon>
        <taxon>Pseudomonadati</taxon>
        <taxon>Pseudomonadota</taxon>
        <taxon>Alphaproteobacteria</taxon>
        <taxon>Acetobacterales</taxon>
        <taxon>Acetobacteraceae</taxon>
        <taxon>Rhizosaccharibacter</taxon>
    </lineage>
</organism>
<dbReference type="InterPro" id="IPR000417">
    <property type="entry name" value="Hyethyz_kinase"/>
</dbReference>
<gene>
    <name evidence="11" type="primary">thiM</name>
    <name evidence="13" type="ORF">NFI88_03880</name>
</gene>
<reference evidence="13 14" key="1">
    <citation type="submission" date="2022-06" db="EMBL/GenBank/DDBJ databases">
        <title>Rhizosaccharibacter gen. nov. sp. nov. KSS12, endophytic bacteria isolated from sugarcane.</title>
        <authorList>
            <person name="Pitiwittayakul N."/>
        </authorList>
    </citation>
    <scope>NUCLEOTIDE SEQUENCE [LARGE SCALE GENOMIC DNA]</scope>
    <source>
        <strain evidence="13 14">KSS12</strain>
    </source>
</reference>
<sequence length="301" mass="29927">MPAPYPSLPAADPDLAGAVADTLDAVRARRPLVHNITNLVVANSTANALLAIGASPAMVMSPEEAGAFARIADSLVINLGTVDAVSAGAMRLAAAAAQEAGTPWVLDPVAVGPLSFRSELALSLLRFRPGAIRGNASEIMALSGLCGAPADGSTGDDGGGDDTGSDDTGGGRGVDSAHGADAARSAAIALARHTGAAVSVSGAVDLVTDGVRTLRIGNGNPLMTRVTGLGCTATALTGACLSTASDTLQAAAHAMVLTGLAGEIAAEEAAGPGSLQVRLLDALHALDRDTLVARARCWWER</sequence>
<comment type="pathway">
    <text evidence="3 11">Cofactor biosynthesis; thiamine diphosphate biosynthesis; 4-methyl-5-(2-phosphoethyl)-thiazole from 5-(2-hydroxyethyl)-4-methylthiazole: step 1/1.</text>
</comment>
<evidence type="ECO:0000313" key="13">
    <source>
        <dbReference type="EMBL" id="MCQ8239980.1"/>
    </source>
</evidence>
<evidence type="ECO:0000256" key="9">
    <source>
        <dbReference type="ARBA" id="ARBA00022842"/>
    </source>
</evidence>
<feature type="binding site" evidence="11">
    <location>
        <position position="58"/>
    </location>
    <ligand>
        <name>substrate</name>
    </ligand>
</feature>
<accession>A0ABT1VUF6</accession>
<dbReference type="PIRSF" id="PIRSF000513">
    <property type="entry name" value="Thz_kinase"/>
    <property type="match status" value="1"/>
</dbReference>
<comment type="function">
    <text evidence="11">Catalyzes the phosphorylation of the hydroxyl group of 4-methyl-5-beta-hydroxyethylthiazole (THZ).</text>
</comment>
<evidence type="ECO:0000256" key="6">
    <source>
        <dbReference type="ARBA" id="ARBA00022741"/>
    </source>
</evidence>
<dbReference type="EMBL" id="JAMZEJ010000002">
    <property type="protein sequence ID" value="MCQ8239980.1"/>
    <property type="molecule type" value="Genomic_DNA"/>
</dbReference>
<dbReference type="Proteomes" id="UP001524547">
    <property type="component" value="Unassembled WGS sequence"/>
</dbReference>
<dbReference type="HAMAP" id="MF_00228">
    <property type="entry name" value="Thz_kinase"/>
    <property type="match status" value="1"/>
</dbReference>
<dbReference type="InterPro" id="IPR029056">
    <property type="entry name" value="Ribokinase-like"/>
</dbReference>
<keyword evidence="7 11" id="KW-0418">Kinase</keyword>
<feature type="binding site" evidence="11">
    <location>
        <position position="133"/>
    </location>
    <ligand>
        <name>ATP</name>
        <dbReference type="ChEBI" id="CHEBI:30616"/>
    </ligand>
</feature>
<evidence type="ECO:0000256" key="2">
    <source>
        <dbReference type="ARBA" id="ARBA00001946"/>
    </source>
</evidence>
<evidence type="ECO:0000256" key="12">
    <source>
        <dbReference type="SAM" id="MobiDB-lite"/>
    </source>
</evidence>
<dbReference type="EC" id="2.7.1.50" evidence="11"/>
<protein>
    <recommendedName>
        <fullName evidence="11">Hydroxyethylthiazole kinase</fullName>
        <ecNumber evidence="11">2.7.1.50</ecNumber>
    </recommendedName>
    <alternativeName>
        <fullName evidence="11">4-methyl-5-beta-hydroxyethylthiazole kinase</fullName>
        <shortName evidence="11">TH kinase</shortName>
        <shortName evidence="11">Thz kinase</shortName>
    </alternativeName>
</protein>
<dbReference type="CDD" id="cd01170">
    <property type="entry name" value="THZ_kinase"/>
    <property type="match status" value="1"/>
</dbReference>
<dbReference type="SUPFAM" id="SSF53613">
    <property type="entry name" value="Ribokinase-like"/>
    <property type="match status" value="1"/>
</dbReference>
<evidence type="ECO:0000313" key="14">
    <source>
        <dbReference type="Proteomes" id="UP001524547"/>
    </source>
</evidence>
<evidence type="ECO:0000256" key="11">
    <source>
        <dbReference type="HAMAP-Rule" id="MF_00228"/>
    </source>
</evidence>
<evidence type="ECO:0000256" key="4">
    <source>
        <dbReference type="ARBA" id="ARBA00022679"/>
    </source>
</evidence>
<proteinExistence type="inferred from homology"/>
<comment type="similarity">
    <text evidence="11">Belongs to the Thz kinase family.</text>
</comment>
<comment type="catalytic activity">
    <reaction evidence="1 11">
        <text>5-(2-hydroxyethyl)-4-methylthiazole + ATP = 4-methyl-5-(2-phosphooxyethyl)-thiazole + ADP + H(+)</text>
        <dbReference type="Rhea" id="RHEA:24212"/>
        <dbReference type="ChEBI" id="CHEBI:15378"/>
        <dbReference type="ChEBI" id="CHEBI:17957"/>
        <dbReference type="ChEBI" id="CHEBI:30616"/>
        <dbReference type="ChEBI" id="CHEBI:58296"/>
        <dbReference type="ChEBI" id="CHEBI:456216"/>
        <dbReference type="EC" id="2.7.1.50"/>
    </reaction>
</comment>
<feature type="binding site" evidence="11">
    <location>
        <position position="228"/>
    </location>
    <ligand>
        <name>substrate</name>
    </ligand>
</feature>
<feature type="binding site" evidence="11">
    <location>
        <position position="201"/>
    </location>
    <ligand>
        <name>ATP</name>
        <dbReference type="ChEBI" id="CHEBI:30616"/>
    </ligand>
</feature>
<keyword evidence="8 11" id="KW-0067">ATP-binding</keyword>
<keyword evidence="4 11" id="KW-0808">Transferase</keyword>
<comment type="caution">
    <text evidence="13">The sequence shown here is derived from an EMBL/GenBank/DDBJ whole genome shotgun (WGS) entry which is preliminary data.</text>
</comment>
<dbReference type="RefSeq" id="WP_422918708.1">
    <property type="nucleotide sequence ID" value="NZ_JAMZEJ010000002.1"/>
</dbReference>
<dbReference type="Gene3D" id="3.40.1190.20">
    <property type="match status" value="1"/>
</dbReference>